<feature type="domain" description="C2H2-type" evidence="3">
    <location>
        <begin position="4"/>
        <end position="34"/>
    </location>
</feature>
<dbReference type="EMBL" id="ML769967">
    <property type="protein sequence ID" value="KAE9385578.1"/>
    <property type="molecule type" value="Genomic_DNA"/>
</dbReference>
<proteinExistence type="predicted"/>
<dbReference type="AlphaFoldDB" id="A0A6A4GJ91"/>
<dbReference type="Proteomes" id="UP000799118">
    <property type="component" value="Unassembled WGS sequence"/>
</dbReference>
<dbReference type="PROSITE" id="PS00028">
    <property type="entry name" value="ZINC_FINGER_C2H2_1"/>
    <property type="match status" value="1"/>
</dbReference>
<evidence type="ECO:0000259" key="3">
    <source>
        <dbReference type="PROSITE" id="PS50157"/>
    </source>
</evidence>
<dbReference type="PROSITE" id="PS50157">
    <property type="entry name" value="ZINC_FINGER_C2H2_2"/>
    <property type="match status" value="1"/>
</dbReference>
<sequence length="244" mass="27255">MSVIRCTIPGCICTFRRKGHLTLHMNSTHSNHHRAPPPTPFNEPSPAPTSPQSPQSNFSIPPNEDPPFGMDMPPRSPSPSVPKAEKRLNMNNTWAPFEGEAKFRIANLLFRKEEMSQSHTDELLDIWLLYQRQLAQQAQADSETPESWGSAPWKCFQTVVDDDLPLNAPEWQKSFVSGLTQIYDQDETGTVDGAMLIPVILGANKTTVSVATGHVEYHPLYLTISNLTNALRHAHSTHVFPLHS</sequence>
<dbReference type="InterPro" id="IPR013087">
    <property type="entry name" value="Znf_C2H2_type"/>
</dbReference>
<reference evidence="4" key="1">
    <citation type="journal article" date="2019" name="Environ. Microbiol.">
        <title>Fungal ecological strategies reflected in gene transcription - a case study of two litter decomposers.</title>
        <authorList>
            <person name="Barbi F."/>
            <person name="Kohler A."/>
            <person name="Barry K."/>
            <person name="Baskaran P."/>
            <person name="Daum C."/>
            <person name="Fauchery L."/>
            <person name="Ihrmark K."/>
            <person name="Kuo A."/>
            <person name="LaButti K."/>
            <person name="Lipzen A."/>
            <person name="Morin E."/>
            <person name="Grigoriev I.V."/>
            <person name="Henrissat B."/>
            <person name="Lindahl B."/>
            <person name="Martin F."/>
        </authorList>
    </citation>
    <scope>NUCLEOTIDE SEQUENCE</scope>
    <source>
        <strain evidence="4">JB14</strain>
    </source>
</reference>
<evidence type="ECO:0000313" key="4">
    <source>
        <dbReference type="EMBL" id="KAE9385578.1"/>
    </source>
</evidence>
<dbReference type="Pfam" id="PF18759">
    <property type="entry name" value="Plavaka"/>
    <property type="match status" value="1"/>
</dbReference>
<evidence type="ECO:0000313" key="5">
    <source>
        <dbReference type="Proteomes" id="UP000799118"/>
    </source>
</evidence>
<keyword evidence="1" id="KW-0863">Zinc-finger</keyword>
<dbReference type="InterPro" id="IPR041078">
    <property type="entry name" value="Plavaka"/>
</dbReference>
<gene>
    <name evidence="4" type="ORF">BT96DRAFT_1006910</name>
</gene>
<feature type="compositionally biased region" description="Pro residues" evidence="2">
    <location>
        <begin position="36"/>
        <end position="51"/>
    </location>
</feature>
<keyword evidence="5" id="KW-1185">Reference proteome</keyword>
<organism evidence="4 5">
    <name type="scientific">Gymnopus androsaceus JB14</name>
    <dbReference type="NCBI Taxonomy" id="1447944"/>
    <lineage>
        <taxon>Eukaryota</taxon>
        <taxon>Fungi</taxon>
        <taxon>Dikarya</taxon>
        <taxon>Basidiomycota</taxon>
        <taxon>Agaricomycotina</taxon>
        <taxon>Agaricomycetes</taxon>
        <taxon>Agaricomycetidae</taxon>
        <taxon>Agaricales</taxon>
        <taxon>Marasmiineae</taxon>
        <taxon>Omphalotaceae</taxon>
        <taxon>Gymnopus</taxon>
    </lineage>
</organism>
<dbReference type="GO" id="GO:0008270">
    <property type="term" value="F:zinc ion binding"/>
    <property type="evidence" value="ECO:0007669"/>
    <property type="project" value="UniProtKB-KW"/>
</dbReference>
<dbReference type="OrthoDB" id="3199698at2759"/>
<accession>A0A6A4GJ91</accession>
<evidence type="ECO:0000256" key="1">
    <source>
        <dbReference type="PROSITE-ProRule" id="PRU00042"/>
    </source>
</evidence>
<feature type="region of interest" description="Disordered" evidence="2">
    <location>
        <begin position="26"/>
        <end position="84"/>
    </location>
</feature>
<keyword evidence="1" id="KW-0862">Zinc</keyword>
<protein>
    <recommendedName>
        <fullName evidence="3">C2H2-type domain-containing protein</fullName>
    </recommendedName>
</protein>
<evidence type="ECO:0000256" key="2">
    <source>
        <dbReference type="SAM" id="MobiDB-lite"/>
    </source>
</evidence>
<keyword evidence="1" id="KW-0479">Metal-binding</keyword>
<name>A0A6A4GJ91_9AGAR</name>